<organism evidence="2 3">
    <name type="scientific">Syntrophobotulus glycolicus (strain DSM 8271 / FlGlyR)</name>
    <dbReference type="NCBI Taxonomy" id="645991"/>
    <lineage>
        <taxon>Bacteria</taxon>
        <taxon>Bacillati</taxon>
        <taxon>Bacillota</taxon>
        <taxon>Clostridia</taxon>
        <taxon>Eubacteriales</taxon>
        <taxon>Desulfitobacteriaceae</taxon>
        <taxon>Syntrophobotulus</taxon>
    </lineage>
</organism>
<dbReference type="InterPro" id="IPR010093">
    <property type="entry name" value="SinI_DNA-bd"/>
</dbReference>
<dbReference type="OrthoDB" id="1655135at2"/>
<feature type="domain" description="Helix-turn-helix" evidence="1">
    <location>
        <begin position="17"/>
        <end position="64"/>
    </location>
</feature>
<dbReference type="KEGG" id="sgy:Sgly_0084"/>
<sequence length="71" mass="8328">MEKQEYRARFLESYPDVLNVKQLTELLQISAKTTYGIVKSGKIQCLKVGREYRFPKPFILEFLEVDQGSKK</sequence>
<accession>F0SV37</accession>
<evidence type="ECO:0000313" key="3">
    <source>
        <dbReference type="Proteomes" id="UP000007488"/>
    </source>
</evidence>
<dbReference type="NCBIfam" id="TIGR01764">
    <property type="entry name" value="excise"/>
    <property type="match status" value="1"/>
</dbReference>
<name>F0SV37_SYNGF</name>
<dbReference type="Proteomes" id="UP000007488">
    <property type="component" value="Chromosome"/>
</dbReference>
<dbReference type="EMBL" id="CP002547">
    <property type="protein sequence ID" value="ADY54458.1"/>
    <property type="molecule type" value="Genomic_DNA"/>
</dbReference>
<reference evidence="3" key="2">
    <citation type="submission" date="2011-02" db="EMBL/GenBank/DDBJ databases">
        <title>The complete genome of Syntrophobotulus glycolicus DSM 8271.</title>
        <authorList>
            <person name="Lucas S."/>
            <person name="Copeland A."/>
            <person name="Lapidus A."/>
            <person name="Bruce D."/>
            <person name="Goodwin L."/>
            <person name="Pitluck S."/>
            <person name="Kyrpides N."/>
            <person name="Mavromatis K."/>
            <person name="Pagani I."/>
            <person name="Ivanova N."/>
            <person name="Mikhailova N."/>
            <person name="Chertkov O."/>
            <person name="Held B."/>
            <person name="Detter J.C."/>
            <person name="Tapia R."/>
            <person name="Han C."/>
            <person name="Land M."/>
            <person name="Hauser L."/>
            <person name="Markowitz V."/>
            <person name="Cheng J.-F."/>
            <person name="Hugenholtz P."/>
            <person name="Woyke T."/>
            <person name="Wu D."/>
            <person name="Spring S."/>
            <person name="Schroeder M."/>
            <person name="Brambilla E."/>
            <person name="Klenk H.-P."/>
            <person name="Eisen J.A."/>
        </authorList>
    </citation>
    <scope>NUCLEOTIDE SEQUENCE [LARGE SCALE GENOMIC DNA]</scope>
    <source>
        <strain evidence="3">DSM 8271 / FlGlyR</strain>
    </source>
</reference>
<dbReference type="HOGENOM" id="CLU_140176_16_0_9"/>
<dbReference type="AlphaFoldDB" id="F0SV37"/>
<proteinExistence type="predicted"/>
<dbReference type="RefSeq" id="WP_013623329.1">
    <property type="nucleotide sequence ID" value="NC_015172.1"/>
</dbReference>
<evidence type="ECO:0000313" key="2">
    <source>
        <dbReference type="EMBL" id="ADY54458.1"/>
    </source>
</evidence>
<gene>
    <name evidence="2" type="ordered locus">Sgly_0084</name>
</gene>
<dbReference type="GO" id="GO:0003677">
    <property type="term" value="F:DNA binding"/>
    <property type="evidence" value="ECO:0007669"/>
    <property type="project" value="InterPro"/>
</dbReference>
<protein>
    <submittedName>
        <fullName evidence="2">DNA binding domain protein, excisionase family</fullName>
    </submittedName>
</protein>
<keyword evidence="3" id="KW-1185">Reference proteome</keyword>
<reference evidence="2 3" key="1">
    <citation type="journal article" date="2011" name="Stand. Genomic Sci.">
        <title>Complete genome sequence of Syntrophobotulus glycolicus type strain (FlGlyR).</title>
        <authorList>
            <person name="Han C."/>
            <person name="Mwirichia R."/>
            <person name="Chertkov O."/>
            <person name="Held B."/>
            <person name="Lapidus A."/>
            <person name="Nolan M."/>
            <person name="Lucas S."/>
            <person name="Hammon N."/>
            <person name="Deshpande S."/>
            <person name="Cheng J.F."/>
            <person name="Tapia R."/>
            <person name="Goodwin L."/>
            <person name="Pitluck S."/>
            <person name="Huntemann M."/>
            <person name="Liolios K."/>
            <person name="Ivanova N."/>
            <person name="Pagani I."/>
            <person name="Mavromatis K."/>
            <person name="Ovchinikova G."/>
            <person name="Pati A."/>
            <person name="Chen A."/>
            <person name="Palaniappan K."/>
            <person name="Land M."/>
            <person name="Hauser L."/>
            <person name="Brambilla E.M."/>
            <person name="Rohde M."/>
            <person name="Spring S."/>
            <person name="Sikorski J."/>
            <person name="Goker M."/>
            <person name="Woyke T."/>
            <person name="Bristow J."/>
            <person name="Eisen J.A."/>
            <person name="Markowitz V."/>
            <person name="Hugenholtz P."/>
            <person name="Kyrpides N.C."/>
            <person name="Klenk H.P."/>
            <person name="Detter J.C."/>
        </authorList>
    </citation>
    <scope>NUCLEOTIDE SEQUENCE [LARGE SCALE GENOMIC DNA]</scope>
    <source>
        <strain evidence="3">DSM 8271 / FlGlyR</strain>
    </source>
</reference>
<dbReference type="InterPro" id="IPR041657">
    <property type="entry name" value="HTH_17"/>
</dbReference>
<evidence type="ECO:0000259" key="1">
    <source>
        <dbReference type="Pfam" id="PF12728"/>
    </source>
</evidence>
<dbReference type="Pfam" id="PF12728">
    <property type="entry name" value="HTH_17"/>
    <property type="match status" value="1"/>
</dbReference>
<dbReference type="STRING" id="645991.Sgly_0084"/>